<feature type="domain" description="Endonuclease/exonuclease/phosphatase" evidence="1">
    <location>
        <begin position="292"/>
        <end position="583"/>
    </location>
</feature>
<keyword evidence="2" id="KW-0255">Endonuclease</keyword>
<evidence type="ECO:0000313" key="2">
    <source>
        <dbReference type="EMBL" id="MDT0306748.1"/>
    </source>
</evidence>
<proteinExistence type="predicted"/>
<keyword evidence="2" id="KW-0540">Nuclease</keyword>
<dbReference type="Gene3D" id="3.60.10.10">
    <property type="entry name" value="Endonuclease/exonuclease/phosphatase"/>
    <property type="match status" value="1"/>
</dbReference>
<dbReference type="Pfam" id="PF03372">
    <property type="entry name" value="Exo_endo_phos"/>
    <property type="match status" value="1"/>
</dbReference>
<dbReference type="Proteomes" id="UP001183388">
    <property type="component" value="Unassembled WGS sequence"/>
</dbReference>
<keyword evidence="2" id="KW-0378">Hydrolase</keyword>
<dbReference type="GO" id="GO:0004519">
    <property type="term" value="F:endonuclease activity"/>
    <property type="evidence" value="ECO:0007669"/>
    <property type="project" value="UniProtKB-KW"/>
</dbReference>
<protein>
    <submittedName>
        <fullName evidence="2">Endonuclease/exonuclease/phosphatase family protein</fullName>
    </submittedName>
</protein>
<name>A0ABU2L604_9ACTN</name>
<dbReference type="PANTHER" id="PTHR42834:SF1">
    <property type="entry name" value="ENDONUCLEASE_EXONUCLEASE_PHOSPHATASE FAMILY PROTEIN (AFU_ORTHOLOGUE AFUA_3G09210)"/>
    <property type="match status" value="1"/>
</dbReference>
<sequence length="592" mass="62645">MCGALLAQPSPAAAEPGAVRVHDIQGTTRVSPYAGQQVTDVPGVVTGVRGYGSRGFWIQDPDPDASAATSEGVFVFTSSTPRVAVGDAVRVSGTVGEYYPGGAGSGVQSVTQISRPTVTVESSGNALPAPFALNARALPHRYAPEGDPAAEGSIEGLPLRPDRYALDLYESLEGMNVGIGDSRVVGPSTSFYELWVTLEPHRNRTAGGGQRYASYDAQNGGRLKIESLVPVAQEPFPTANTGDLLTGPAEGPLDYDEFGGYLLAARGLGEVVPGGNRPEAARPQREGELAIATYNVENLHPGNPQAKFDRLAEGVVAGLASPDIVALEEIQDNSGPANDGTVAADETLRRFTDAIAAAGGPRYAWTSVDPEDGADGGQPGGNIRNVLLYNPERVSLTERAGGDATTGTEVVREDGRARLTASPGRIDPANPAWEDSRKPLAAEFVFRGETVFVVANHFASKGGDQPLHGRYQPPARSSEEQRLAQAEAVNGFVRELRAAQRDAAVVVLGDINDFEFSPVTRALTAGGALESAVLSLPPHERYTYVFQGNSQVLDQTLVSPAIRRFDYDIVHLNAEFADQASDHDPQVIRFRL</sequence>
<keyword evidence="3" id="KW-1185">Reference proteome</keyword>
<dbReference type="SUPFAM" id="SSF56219">
    <property type="entry name" value="DNase I-like"/>
    <property type="match status" value="1"/>
</dbReference>
<dbReference type="EMBL" id="JAVREN010000007">
    <property type="protein sequence ID" value="MDT0306748.1"/>
    <property type="molecule type" value="Genomic_DNA"/>
</dbReference>
<reference evidence="3" key="1">
    <citation type="submission" date="2023-07" db="EMBL/GenBank/DDBJ databases">
        <title>30 novel species of actinomycetes from the DSMZ collection.</title>
        <authorList>
            <person name="Nouioui I."/>
        </authorList>
    </citation>
    <scope>NUCLEOTIDE SEQUENCE [LARGE SCALE GENOMIC DNA]</scope>
    <source>
        <strain evidence="3">DSM 44917</strain>
    </source>
</reference>
<accession>A0ABU2L604</accession>
<dbReference type="CDD" id="cd04486">
    <property type="entry name" value="YhcR_OBF_like"/>
    <property type="match status" value="1"/>
</dbReference>
<evidence type="ECO:0000313" key="3">
    <source>
        <dbReference type="Proteomes" id="UP001183388"/>
    </source>
</evidence>
<evidence type="ECO:0000259" key="1">
    <source>
        <dbReference type="Pfam" id="PF03372"/>
    </source>
</evidence>
<dbReference type="PANTHER" id="PTHR42834">
    <property type="entry name" value="ENDONUCLEASE/EXONUCLEASE/PHOSPHATASE FAMILY PROTEIN (AFU_ORTHOLOGUE AFUA_3G09210)"/>
    <property type="match status" value="1"/>
</dbReference>
<dbReference type="InterPro" id="IPR005135">
    <property type="entry name" value="Endo/exonuclease/phosphatase"/>
</dbReference>
<comment type="caution">
    <text evidence="2">The sequence shown here is derived from an EMBL/GenBank/DDBJ whole genome shotgun (WGS) entry which is preliminary data.</text>
</comment>
<dbReference type="InterPro" id="IPR036691">
    <property type="entry name" value="Endo/exonu/phosph_ase_sf"/>
</dbReference>
<gene>
    <name evidence="2" type="ORF">RM780_07200</name>
</gene>
<organism evidence="2 3">
    <name type="scientific">Streptomyces boetiae</name>
    <dbReference type="NCBI Taxonomy" id="3075541"/>
    <lineage>
        <taxon>Bacteria</taxon>
        <taxon>Bacillati</taxon>
        <taxon>Actinomycetota</taxon>
        <taxon>Actinomycetes</taxon>
        <taxon>Kitasatosporales</taxon>
        <taxon>Streptomycetaceae</taxon>
        <taxon>Streptomyces</taxon>
    </lineage>
</organism>